<feature type="compositionally biased region" description="Low complexity" evidence="1">
    <location>
        <begin position="583"/>
        <end position="592"/>
    </location>
</feature>
<evidence type="ECO:0000256" key="1">
    <source>
        <dbReference type="SAM" id="MobiDB-lite"/>
    </source>
</evidence>
<feature type="region of interest" description="Disordered" evidence="1">
    <location>
        <begin position="980"/>
        <end position="1004"/>
    </location>
</feature>
<feature type="region of interest" description="Disordered" evidence="1">
    <location>
        <begin position="1082"/>
        <end position="1105"/>
    </location>
</feature>
<feature type="compositionally biased region" description="Basic residues" evidence="1">
    <location>
        <begin position="1039"/>
        <end position="1052"/>
    </location>
</feature>
<feature type="compositionally biased region" description="Basic residues" evidence="1">
    <location>
        <begin position="1310"/>
        <end position="1319"/>
    </location>
</feature>
<reference evidence="3" key="1">
    <citation type="submission" date="2020-06" db="EMBL/GenBank/DDBJ databases">
        <authorList>
            <consortium name="Plant Systems Biology data submission"/>
        </authorList>
    </citation>
    <scope>NUCLEOTIDE SEQUENCE</scope>
    <source>
        <strain evidence="3">D6</strain>
    </source>
</reference>
<feature type="compositionally biased region" description="Low complexity" evidence="1">
    <location>
        <begin position="527"/>
        <end position="543"/>
    </location>
</feature>
<organism evidence="3 4">
    <name type="scientific">Seminavis robusta</name>
    <dbReference type="NCBI Taxonomy" id="568900"/>
    <lineage>
        <taxon>Eukaryota</taxon>
        <taxon>Sar</taxon>
        <taxon>Stramenopiles</taxon>
        <taxon>Ochrophyta</taxon>
        <taxon>Bacillariophyta</taxon>
        <taxon>Bacillariophyceae</taxon>
        <taxon>Bacillariophycidae</taxon>
        <taxon>Naviculales</taxon>
        <taxon>Naviculaceae</taxon>
        <taxon>Seminavis</taxon>
    </lineage>
</organism>
<feature type="region of interest" description="Disordered" evidence="1">
    <location>
        <begin position="1289"/>
        <end position="1454"/>
    </location>
</feature>
<feature type="compositionally biased region" description="Gly residues" evidence="1">
    <location>
        <begin position="107"/>
        <end position="116"/>
    </location>
</feature>
<feature type="compositionally biased region" description="Polar residues" evidence="1">
    <location>
        <begin position="493"/>
        <end position="511"/>
    </location>
</feature>
<feature type="compositionally biased region" description="Low complexity" evidence="1">
    <location>
        <begin position="1369"/>
        <end position="1379"/>
    </location>
</feature>
<feature type="compositionally biased region" description="Basic and acidic residues" evidence="1">
    <location>
        <begin position="313"/>
        <end position="329"/>
    </location>
</feature>
<feature type="compositionally biased region" description="Basic and acidic residues" evidence="1">
    <location>
        <begin position="1293"/>
        <end position="1309"/>
    </location>
</feature>
<feature type="compositionally biased region" description="Basic and acidic residues" evidence="1">
    <location>
        <begin position="980"/>
        <end position="990"/>
    </location>
</feature>
<name>A0A9N8DEU9_9STRA</name>
<feature type="region of interest" description="Disordered" evidence="1">
    <location>
        <begin position="473"/>
        <end position="569"/>
    </location>
</feature>
<feature type="compositionally biased region" description="Polar residues" evidence="1">
    <location>
        <begin position="871"/>
        <end position="886"/>
    </location>
</feature>
<sequence>MSLSSSSKGAGRLLSDSSSPNVGYPEAFYAHTHKTPERSNRQRKLPTPPTDPITPDSNNGNSNRRSSGPPGNRVVGRLRPNQLNLFAGSSGSSNPSVSGGSVSGSTGSSGGNGNVGNGYSHIQQQIQRQYQPQQPPAARSSIQESTGSSSNRSVASVGSTATLAATIPSSHVNIITQAYGNNADIYEDILKIPRQMTSEREIRIAYFRRGRQVLAERPNALLGSSSVSSASSKVSTNVSHLAKMRFQAVSMAYEILSNPAWKESYDLYGLYGPDAFQEPTGSASMLAEDASLADPTDVAQRRILSASSSSSDHSIHRSDSSGSSKKPDPETALSNVRTTPDEDNVSKALSPKSPHSDTSMQPVRQERQTQQPKRNSAILQAWQQRQQRTLSPLTVSTLKASQRQQHGSLSPTSPTQESSSQSALQQQSSSSPTTHGSISPSAQLAEQMSSSSLDTATAIQALQLQLLASLSSTSADAPTPMSTREQQRDVSPANVNSPILQPQEQPQDSQPNPSPVDTAMPLHGRHQPQPDSSQGSSPPLSSSAVVAIGTGNSPIPNYPSISPSTTAVENNMNGDNLSCVSQSTTGTASSGGVLRKTGSFLEKLNKNRSNGRKKNGSSGQQAVQTKDVTNGPELPPVPSTTVRWNEEVEELIFRQDPDEISFKAGMTTVPAESTSDQEADKSQEVQLPQPPQRQPQQQQQQHEYKQSMSKPTSTPASNPAATRALDLRQRQQGYPPNSAGDGDGARRSGAPRPRIEGRDSGGKQRVVLDTAELGSHLKKLDKVADSIAGIFDELEASFDDLLGGLKTSPTAAGANDGSPNPAFQAPMASSKLEQPQLRDGVQQQHQLGSQPPLPSRRRIQAQEVPPGIVSSRINAQTQGFVDSTQKPAGKSGRHFEEASYHTPPTPIGSSQWVGQHQQGDVGTTKLSRQEELEVEAQAMALLREISTSESMPPSDVVVKTKKSKHLSLHHQSNAQFHTVPEHSHHEHFGADETESPLACDMTAGGENTTVATSVVSLLDAEKHSNAPLKPAATTGVQSSRKRLKHLQRRRQQQQRAKEKQPDFQNDDDVMISVGNKVKLWSQNQLANPAAEESEKHKKDSRKKKTEDQYFESLYQNFFLLPKERLPHEMTVRMKPHKSSCSVSTLSHSEFTEQLPTGDFDLEDFDPWGAAGKDVNVEKERRAKHHREVLARVDKMLEDRNSVSGVDTTFDSSFPDDDGVNTSFDSNTAVDTSFESSAVDTAYSSALSPRRPSAMNGCETTPEQFLNSVFNVPIEAPLEFWCGELKDCASSTKPSKEKRLIKPSRPEKQQKPRKSARKVRPQQDPAGSNSSRDDDDESVDEPNNPIDETITLLDPPTHDSRIDLSRGDDSTLNTLNTNNLDEVEEEEPRRTAIDPSTSPVPTGITGIDPSVCSPMGIDPSTATSPVPSLDGSFFVRSPGIKSPKEAEEEDATDPSEDVYAAHFEVIQESGSDDTLDELAQCGSDSNPEMIKSAQEEEEREGASSVPTPDIEYDQSIDSGSVVELVPSPSSLSARGIEIDSEFPNQDQLMDDGMDSSTASAAVSGKRSPSSSSMMAHLLKYVETAAEDNPSLACLRANLSCGFEAWRASNACLEAMVISDEDMSGVLDIIEQEMKAMPSKTSSE</sequence>
<feature type="compositionally biased region" description="Polar residues" evidence="1">
    <location>
        <begin position="356"/>
        <end position="377"/>
    </location>
</feature>
<feature type="compositionally biased region" description="Low complexity" evidence="1">
    <location>
        <begin position="122"/>
        <end position="154"/>
    </location>
</feature>
<dbReference type="Proteomes" id="UP001153069">
    <property type="component" value="Unassembled WGS sequence"/>
</dbReference>
<comment type="caution">
    <text evidence="3">The sequence shown here is derived from an EMBL/GenBank/DDBJ whole genome shotgun (WGS) entry which is preliminary data.</text>
</comment>
<feature type="region of interest" description="Disordered" evidence="1">
    <location>
        <begin position="1543"/>
        <end position="1569"/>
    </location>
</feature>
<feature type="compositionally biased region" description="Basic and acidic residues" evidence="1">
    <location>
        <begin position="753"/>
        <end position="762"/>
    </location>
</feature>
<gene>
    <name evidence="3" type="ORF">SEMRO_110_G054850.1</name>
</gene>
<feature type="compositionally biased region" description="Basic and acidic residues" evidence="1">
    <location>
        <begin position="651"/>
        <end position="661"/>
    </location>
</feature>
<dbReference type="OrthoDB" id="49682at2759"/>
<proteinExistence type="predicted"/>
<feature type="region of interest" description="Disordered" evidence="1">
    <location>
        <begin position="1"/>
        <end position="154"/>
    </location>
</feature>
<feature type="region of interest" description="Disordered" evidence="1">
    <location>
        <begin position="1021"/>
        <end position="1067"/>
    </location>
</feature>
<feature type="compositionally biased region" description="Basic and acidic residues" evidence="1">
    <location>
        <begin position="1355"/>
        <end position="1368"/>
    </location>
</feature>
<feature type="region of interest" description="Disordered" evidence="1">
    <location>
        <begin position="580"/>
        <end position="599"/>
    </location>
</feature>
<feature type="region of interest" description="Disordered" evidence="1">
    <location>
        <begin position="397"/>
        <end position="449"/>
    </location>
</feature>
<feature type="compositionally biased region" description="Acidic residues" evidence="1">
    <location>
        <begin position="1445"/>
        <end position="1454"/>
    </location>
</feature>
<feature type="compositionally biased region" description="Polar residues" evidence="1">
    <location>
        <begin position="397"/>
        <end position="407"/>
    </location>
</feature>
<feature type="region of interest" description="Disordered" evidence="1">
    <location>
        <begin position="803"/>
        <end position="857"/>
    </location>
</feature>
<dbReference type="SUPFAM" id="SSF46565">
    <property type="entry name" value="Chaperone J-domain"/>
    <property type="match status" value="1"/>
</dbReference>
<feature type="domain" description="J" evidence="2">
    <location>
        <begin position="185"/>
        <end position="269"/>
    </location>
</feature>
<dbReference type="InterPro" id="IPR036869">
    <property type="entry name" value="J_dom_sf"/>
</dbReference>
<feature type="compositionally biased region" description="Low complexity" evidence="1">
    <location>
        <begin position="53"/>
        <end position="73"/>
    </location>
</feature>
<feature type="compositionally biased region" description="Low complexity" evidence="1">
    <location>
        <begin position="88"/>
        <end position="106"/>
    </location>
</feature>
<feature type="compositionally biased region" description="Polar residues" evidence="1">
    <location>
        <begin position="706"/>
        <end position="720"/>
    </location>
</feature>
<dbReference type="InterPro" id="IPR001623">
    <property type="entry name" value="DnaJ_domain"/>
</dbReference>
<feature type="compositionally biased region" description="Low complexity" evidence="1">
    <location>
        <begin position="1558"/>
        <end position="1569"/>
    </location>
</feature>
<dbReference type="Gene3D" id="1.10.287.110">
    <property type="entry name" value="DnaJ domain"/>
    <property type="match status" value="1"/>
</dbReference>
<feature type="region of interest" description="Disordered" evidence="1">
    <location>
        <begin position="1467"/>
        <end position="1516"/>
    </location>
</feature>
<dbReference type="EMBL" id="CAICTM010000109">
    <property type="protein sequence ID" value="CAB9501487.1"/>
    <property type="molecule type" value="Genomic_DNA"/>
</dbReference>
<accession>A0A9N8DEU9</accession>
<dbReference type="InterPro" id="IPR018253">
    <property type="entry name" value="DnaJ_domain_CS"/>
</dbReference>
<dbReference type="PROSITE" id="PS50076">
    <property type="entry name" value="DNAJ_2"/>
    <property type="match status" value="1"/>
</dbReference>
<feature type="region of interest" description="Disordered" evidence="1">
    <location>
        <begin position="305"/>
        <end position="377"/>
    </location>
</feature>
<evidence type="ECO:0000313" key="3">
    <source>
        <dbReference type="EMBL" id="CAB9501487.1"/>
    </source>
</evidence>
<keyword evidence="4" id="KW-1185">Reference proteome</keyword>
<feature type="compositionally biased region" description="Low complexity" evidence="1">
    <location>
        <begin position="552"/>
        <end position="564"/>
    </location>
</feature>
<feature type="region of interest" description="Disordered" evidence="1">
    <location>
        <begin position="606"/>
        <end position="774"/>
    </location>
</feature>
<feature type="region of interest" description="Disordered" evidence="1">
    <location>
        <begin position="870"/>
        <end position="915"/>
    </location>
</feature>
<evidence type="ECO:0000313" key="4">
    <source>
        <dbReference type="Proteomes" id="UP001153069"/>
    </source>
</evidence>
<feature type="compositionally biased region" description="Low complexity" evidence="1">
    <location>
        <begin position="408"/>
        <end position="441"/>
    </location>
</feature>
<evidence type="ECO:0000259" key="2">
    <source>
        <dbReference type="PROSITE" id="PS50076"/>
    </source>
</evidence>
<protein>
    <recommendedName>
        <fullName evidence="2">J domain-containing protein</fullName>
    </recommendedName>
</protein>
<dbReference type="PROSITE" id="PS00636">
    <property type="entry name" value="DNAJ_1"/>
    <property type="match status" value="1"/>
</dbReference>